<name>A0ABQ9XP42_9EUKA</name>
<proteinExistence type="predicted"/>
<gene>
    <name evidence="1" type="ORF">BLNAU_11209</name>
</gene>
<reference evidence="1 2" key="1">
    <citation type="journal article" date="2022" name="bioRxiv">
        <title>Genomics of Preaxostyla Flagellates Illuminates Evolutionary Transitions and the Path Towards Mitochondrial Loss.</title>
        <authorList>
            <person name="Novak L.V.F."/>
            <person name="Treitli S.C."/>
            <person name="Pyrih J."/>
            <person name="Halakuc P."/>
            <person name="Pipaliya S.V."/>
            <person name="Vacek V."/>
            <person name="Brzon O."/>
            <person name="Soukal P."/>
            <person name="Eme L."/>
            <person name="Dacks J.B."/>
            <person name="Karnkowska A."/>
            <person name="Elias M."/>
            <person name="Hampl V."/>
        </authorList>
    </citation>
    <scope>NUCLEOTIDE SEQUENCE [LARGE SCALE GENOMIC DNA]</scope>
    <source>
        <strain evidence="1">NAU3</strain>
        <tissue evidence="1">Gut</tissue>
    </source>
</reference>
<sequence length="217" mass="23856">MLVALVGCRMEARHPGHTSSISTQLSHLFTQSSSHSQNIASDQFVFLASSIVGHTRQILSSIHLILTRPPPPAVSWLSHPFHPSDSELDTLFVPPPQSVDENETFTVSLFDETDDVKLITSLNRCLAVVTATKSAKCIDDIDAFRTRLVSGLHSSNLAVQSHCHRLFFQFGDILRIVDDPHDDRFASLSTAINDGSTMEKSTLLEVWGAMAGVHVRV</sequence>
<dbReference type="Proteomes" id="UP001281761">
    <property type="component" value="Unassembled WGS sequence"/>
</dbReference>
<accession>A0ABQ9XP42</accession>
<evidence type="ECO:0000313" key="2">
    <source>
        <dbReference type="Proteomes" id="UP001281761"/>
    </source>
</evidence>
<protein>
    <submittedName>
        <fullName evidence="1">Uncharacterized protein</fullName>
    </submittedName>
</protein>
<dbReference type="EMBL" id="JARBJD010000086">
    <property type="protein sequence ID" value="KAK2953806.1"/>
    <property type="molecule type" value="Genomic_DNA"/>
</dbReference>
<keyword evidence="2" id="KW-1185">Reference proteome</keyword>
<evidence type="ECO:0000313" key="1">
    <source>
        <dbReference type="EMBL" id="KAK2953806.1"/>
    </source>
</evidence>
<organism evidence="1 2">
    <name type="scientific">Blattamonas nauphoetae</name>
    <dbReference type="NCBI Taxonomy" id="2049346"/>
    <lineage>
        <taxon>Eukaryota</taxon>
        <taxon>Metamonada</taxon>
        <taxon>Preaxostyla</taxon>
        <taxon>Oxymonadida</taxon>
        <taxon>Blattamonas</taxon>
    </lineage>
</organism>
<comment type="caution">
    <text evidence="1">The sequence shown here is derived from an EMBL/GenBank/DDBJ whole genome shotgun (WGS) entry which is preliminary data.</text>
</comment>